<dbReference type="OrthoDB" id="3021074at2759"/>
<feature type="region of interest" description="Disordered" evidence="1">
    <location>
        <begin position="500"/>
        <end position="636"/>
    </location>
</feature>
<sequence length="636" mass="68135">MPLLPSSVTLEASIRDVSAAAATTAVTYDPGYVICAFPVSGQYGPGSRILYYVLVAGCVLGRANPLLRGACLAAALLVPAVAALHAIVLASVHVDGAVDMDIYGAFQICAIGVLAGPVTVKLSATYFNTPGRNLIFVWTTMILAGLLSLTVEFFRANPTPCTQGDFHYLPGGGSMCGLVCNTDDGPFSLIRSGAQNNIYVIPSPTRFSFSAAILVCAACCIPAVLSLVSMWNKILKLNWKKRFGGDADSEIEDRQISGTNAATPRRMTAVNLNIRFYLSMVEIPIFGCAIVAILVIGEYNLWDGPVFFQQEPIQSVGQWAPIVGTILAVIGSLYAYLAAGRFQEDGPKPEENQPHCSHHCRCNEDPSDTTSSIAEMQQVRSPDDMDAFAGDSMLSPNNTYRSTKALPTPITPTSPYSPHDLRATGTHASVGERSLRLEKSLSSGTSGKDEDGNMNSRHKVARLFETIGTKIGTPAPSAFDDAHFRKGLASNFPLVPGEKERNENWREQQAVWDPDSVLEDNGTPLKRTRSRAGSFRSDRSGNPMDDDTSVPNTPVVEEAAGPSTSTASARRSTLQVPTKKERLHVIGPPRRSTVSTSSTGAVPPLSPTIQISEHEDTEKEATPGVQTPIIDSPHTT</sequence>
<feature type="compositionally biased region" description="Low complexity" evidence="1">
    <location>
        <begin position="407"/>
        <end position="418"/>
    </location>
</feature>
<dbReference type="AlphaFoldDB" id="A0A8H3IXQ3"/>
<evidence type="ECO:0000313" key="3">
    <source>
        <dbReference type="EMBL" id="CAF9931344.1"/>
    </source>
</evidence>
<keyword evidence="2" id="KW-1133">Transmembrane helix</keyword>
<feature type="transmembrane region" description="Helical" evidence="2">
    <location>
        <begin position="134"/>
        <end position="154"/>
    </location>
</feature>
<feature type="transmembrane region" description="Helical" evidence="2">
    <location>
        <begin position="316"/>
        <end position="339"/>
    </location>
</feature>
<comment type="caution">
    <text evidence="3">The sequence shown here is derived from an EMBL/GenBank/DDBJ whole genome shotgun (WGS) entry which is preliminary data.</text>
</comment>
<organism evidence="3 4">
    <name type="scientific">Gomphillus americanus</name>
    <dbReference type="NCBI Taxonomy" id="1940652"/>
    <lineage>
        <taxon>Eukaryota</taxon>
        <taxon>Fungi</taxon>
        <taxon>Dikarya</taxon>
        <taxon>Ascomycota</taxon>
        <taxon>Pezizomycotina</taxon>
        <taxon>Lecanoromycetes</taxon>
        <taxon>OSLEUM clade</taxon>
        <taxon>Ostropomycetidae</taxon>
        <taxon>Ostropales</taxon>
        <taxon>Graphidaceae</taxon>
        <taxon>Gomphilloideae</taxon>
        <taxon>Gomphillus</taxon>
    </lineage>
</organism>
<feature type="transmembrane region" description="Helical" evidence="2">
    <location>
        <begin position="70"/>
        <end position="90"/>
    </location>
</feature>
<dbReference type="EMBL" id="CAJPDQ010000038">
    <property type="protein sequence ID" value="CAF9931344.1"/>
    <property type="molecule type" value="Genomic_DNA"/>
</dbReference>
<dbReference type="Proteomes" id="UP000664169">
    <property type="component" value="Unassembled WGS sequence"/>
</dbReference>
<keyword evidence="2" id="KW-0812">Transmembrane</keyword>
<keyword evidence="4" id="KW-1185">Reference proteome</keyword>
<evidence type="ECO:0000313" key="4">
    <source>
        <dbReference type="Proteomes" id="UP000664169"/>
    </source>
</evidence>
<feature type="transmembrane region" description="Helical" evidence="2">
    <location>
        <begin position="276"/>
        <end position="296"/>
    </location>
</feature>
<protein>
    <submittedName>
        <fullName evidence="3">Uncharacterized protein</fullName>
    </submittedName>
</protein>
<evidence type="ECO:0000256" key="1">
    <source>
        <dbReference type="SAM" id="MobiDB-lite"/>
    </source>
</evidence>
<feature type="transmembrane region" description="Helical" evidence="2">
    <location>
        <begin position="209"/>
        <end position="232"/>
    </location>
</feature>
<feature type="compositionally biased region" description="Basic and acidic residues" evidence="1">
    <location>
        <begin position="612"/>
        <end position="621"/>
    </location>
</feature>
<accession>A0A8H3IXQ3</accession>
<feature type="region of interest" description="Disordered" evidence="1">
    <location>
        <begin position="398"/>
        <end position="456"/>
    </location>
</feature>
<name>A0A8H3IXQ3_9LECA</name>
<feature type="compositionally biased region" description="Low complexity" evidence="1">
    <location>
        <begin position="563"/>
        <end position="573"/>
    </location>
</feature>
<keyword evidence="2" id="KW-0472">Membrane</keyword>
<feature type="transmembrane region" description="Helical" evidence="2">
    <location>
        <begin position="102"/>
        <end position="122"/>
    </location>
</feature>
<reference evidence="3" key="1">
    <citation type="submission" date="2021-03" db="EMBL/GenBank/DDBJ databases">
        <authorList>
            <person name="Tagirdzhanova G."/>
        </authorList>
    </citation>
    <scope>NUCLEOTIDE SEQUENCE</scope>
</reference>
<feature type="compositionally biased region" description="Low complexity" evidence="1">
    <location>
        <begin position="587"/>
        <end position="603"/>
    </location>
</feature>
<evidence type="ECO:0000256" key="2">
    <source>
        <dbReference type="SAM" id="Phobius"/>
    </source>
</evidence>
<proteinExistence type="predicted"/>
<gene>
    <name evidence="3" type="ORF">GOMPHAMPRED_005892</name>
</gene>